<keyword evidence="2" id="KW-1185">Reference proteome</keyword>
<dbReference type="Gene3D" id="1.25.40.20">
    <property type="entry name" value="Ankyrin repeat-containing domain"/>
    <property type="match status" value="1"/>
</dbReference>
<dbReference type="AlphaFoldDB" id="A0A9N8YYH1"/>
<evidence type="ECO:0000313" key="1">
    <source>
        <dbReference type="EMBL" id="CAG8454389.1"/>
    </source>
</evidence>
<name>A0A9N8YYH1_9GLOM</name>
<dbReference type="SUPFAM" id="SSF48403">
    <property type="entry name" value="Ankyrin repeat"/>
    <property type="match status" value="1"/>
</dbReference>
<comment type="caution">
    <text evidence="1">The sequence shown here is derived from an EMBL/GenBank/DDBJ whole genome shotgun (WGS) entry which is preliminary data.</text>
</comment>
<dbReference type="OrthoDB" id="432281at2759"/>
<organism evidence="1 2">
    <name type="scientific">Acaulospora morrowiae</name>
    <dbReference type="NCBI Taxonomy" id="94023"/>
    <lineage>
        <taxon>Eukaryota</taxon>
        <taxon>Fungi</taxon>
        <taxon>Fungi incertae sedis</taxon>
        <taxon>Mucoromycota</taxon>
        <taxon>Glomeromycotina</taxon>
        <taxon>Glomeromycetes</taxon>
        <taxon>Diversisporales</taxon>
        <taxon>Acaulosporaceae</taxon>
        <taxon>Acaulospora</taxon>
    </lineage>
</organism>
<dbReference type="EMBL" id="CAJVPV010000386">
    <property type="protein sequence ID" value="CAG8454389.1"/>
    <property type="molecule type" value="Genomic_DNA"/>
</dbReference>
<sequence>MLEKKDWLNNATEGHYIKVFCYEKFSKIKQIGEGGFGEEESCDSSHCGLSDAIYKINSAGNAKSHTNLKHGAHDEDIKSSKPVKSCKQIFERFNEIYNDYWSSMDKPTKCLSYCHVPFNDVEGILWHLEHEFFEDEEEKYWSNINLQNIPPYFGYRKKEIILIFEAFKAHKVGINILHLFPYYIFYSFGILASDAIKEVENFLPWLTENYGDINKIKCHDNKYYLYGVLDYFSSYFRKKNCGYCLAHQIILIFLRNGFDPNNKYSLLLPNLLFYAINRKYPVFIIELILEYHVDLKILNENGHDALLFASLRKRIEILEHLVKKNCSFLDYRSKIKLLHPFFLFEIISKDYPIPTIEFFIEQGIVDLSVKKDNLNVLSFAVNLKRSDIMKFLLENYPELSEEESLTSALTQAGYWGQERSYLKSWQGLEGENKRFKLMLKKLGKLS</sequence>
<dbReference type="Proteomes" id="UP000789342">
    <property type="component" value="Unassembled WGS sequence"/>
</dbReference>
<accession>A0A9N8YYH1</accession>
<proteinExistence type="predicted"/>
<protein>
    <submittedName>
        <fullName evidence="1">3407_t:CDS:1</fullName>
    </submittedName>
</protein>
<reference evidence="1" key="1">
    <citation type="submission" date="2021-06" db="EMBL/GenBank/DDBJ databases">
        <authorList>
            <person name="Kallberg Y."/>
            <person name="Tangrot J."/>
            <person name="Rosling A."/>
        </authorList>
    </citation>
    <scope>NUCLEOTIDE SEQUENCE</scope>
    <source>
        <strain evidence="1">CL551</strain>
    </source>
</reference>
<evidence type="ECO:0000313" key="2">
    <source>
        <dbReference type="Proteomes" id="UP000789342"/>
    </source>
</evidence>
<gene>
    <name evidence="1" type="ORF">AMORRO_LOCUS1066</name>
</gene>
<dbReference type="InterPro" id="IPR036770">
    <property type="entry name" value="Ankyrin_rpt-contain_sf"/>
</dbReference>